<evidence type="ECO:0000313" key="3">
    <source>
        <dbReference type="EMBL" id="SHE51784.1"/>
    </source>
</evidence>
<keyword evidence="4" id="KW-1185">Reference proteome</keyword>
<sequence>MKKILSIGCVGMLICASSFTSCMNDFDTPVTGNAFGNNSIEPGRTISIANLKEKYDGFIDTSSDTYTTMEGKTRIEGVIVGDDESGNIYKQLVVADETGAIIVGVNNTGLYAACPVGQKVVINCEGLQIGSYRKLAQIGTTYEGKVGRMPEYEWKQRVRIINKPQMFYEELKPLEISNATELAAIDMKRAPLLVTLKNVKFPEANGKVAFAPESDIASPTLSFVERSINFADGTACKAVAHTSIYANFSKDVLPEGNTDVTGILTRYNNNWQLLIRTSADIKQNN</sequence>
<accession>A0A1M4U558</accession>
<organism evidence="3 4">
    <name type="scientific">Bacteroides faecichinchillae</name>
    <dbReference type="NCBI Taxonomy" id="871325"/>
    <lineage>
        <taxon>Bacteria</taxon>
        <taxon>Pseudomonadati</taxon>
        <taxon>Bacteroidota</taxon>
        <taxon>Bacteroidia</taxon>
        <taxon>Bacteroidales</taxon>
        <taxon>Bacteroidaceae</taxon>
        <taxon>Bacteroides</taxon>
    </lineage>
</organism>
<feature type="domain" description="DUF5689" evidence="2">
    <location>
        <begin position="45"/>
        <end position="281"/>
    </location>
</feature>
<protein>
    <recommendedName>
        <fullName evidence="2">DUF5689 domain-containing protein</fullName>
    </recommendedName>
</protein>
<dbReference type="Pfam" id="PF18942">
    <property type="entry name" value="DUF5689"/>
    <property type="match status" value="1"/>
</dbReference>
<evidence type="ECO:0000256" key="1">
    <source>
        <dbReference type="SAM" id="SignalP"/>
    </source>
</evidence>
<evidence type="ECO:0000259" key="2">
    <source>
        <dbReference type="Pfam" id="PF18942"/>
    </source>
</evidence>
<dbReference type="STRING" id="871325.SAMN05444349_10323"/>
<dbReference type="InterPro" id="IPR043744">
    <property type="entry name" value="DUF5689"/>
</dbReference>
<dbReference type="AlphaFoldDB" id="A0A1M4U558"/>
<dbReference type="RefSeq" id="WP_025074011.1">
    <property type="nucleotide sequence ID" value="NZ_FQVD01000003.1"/>
</dbReference>
<dbReference type="OrthoDB" id="1492759at2"/>
<dbReference type="Proteomes" id="UP000184436">
    <property type="component" value="Unassembled WGS sequence"/>
</dbReference>
<name>A0A1M4U558_9BACE</name>
<feature type="chain" id="PRO_5030031071" description="DUF5689 domain-containing protein" evidence="1">
    <location>
        <begin position="21"/>
        <end position="285"/>
    </location>
</feature>
<keyword evidence="1" id="KW-0732">Signal</keyword>
<dbReference type="PROSITE" id="PS51257">
    <property type="entry name" value="PROKAR_LIPOPROTEIN"/>
    <property type="match status" value="1"/>
</dbReference>
<reference evidence="3 4" key="1">
    <citation type="submission" date="2016-11" db="EMBL/GenBank/DDBJ databases">
        <authorList>
            <person name="Jaros S."/>
            <person name="Januszkiewicz K."/>
            <person name="Wedrychowicz H."/>
        </authorList>
    </citation>
    <scope>NUCLEOTIDE SEQUENCE [LARGE SCALE GENOMIC DNA]</scope>
    <source>
        <strain evidence="3 4">DSM 26883</strain>
    </source>
</reference>
<dbReference type="EMBL" id="FQVD01000003">
    <property type="protein sequence ID" value="SHE51784.1"/>
    <property type="molecule type" value="Genomic_DNA"/>
</dbReference>
<evidence type="ECO:0000313" key="4">
    <source>
        <dbReference type="Proteomes" id="UP000184436"/>
    </source>
</evidence>
<proteinExistence type="predicted"/>
<gene>
    <name evidence="3" type="ORF">SAMN05444349_10323</name>
</gene>
<feature type="signal peptide" evidence="1">
    <location>
        <begin position="1"/>
        <end position="20"/>
    </location>
</feature>